<keyword evidence="1" id="KW-0862">Zinc</keyword>
<dbReference type="InterPro" id="IPR040256">
    <property type="entry name" value="At4g02000-like"/>
</dbReference>
<reference evidence="3 4" key="1">
    <citation type="submission" date="2023-03" db="EMBL/GenBank/DDBJ databases">
        <title>WGS of Gossypium arboreum.</title>
        <authorList>
            <person name="Yu D."/>
        </authorList>
    </citation>
    <scope>NUCLEOTIDE SEQUENCE [LARGE SCALE GENOMIC DNA]</scope>
    <source>
        <tissue evidence="3">Leaf</tissue>
    </source>
</reference>
<dbReference type="InterPro" id="IPR001878">
    <property type="entry name" value="Znf_CCHC"/>
</dbReference>
<dbReference type="EMBL" id="JARKNE010000002">
    <property type="protein sequence ID" value="KAK5843396.1"/>
    <property type="molecule type" value="Genomic_DNA"/>
</dbReference>
<feature type="domain" description="CCHC-type" evidence="2">
    <location>
        <begin position="81"/>
        <end position="96"/>
    </location>
</feature>
<keyword evidence="4" id="KW-1185">Reference proteome</keyword>
<evidence type="ECO:0000313" key="4">
    <source>
        <dbReference type="Proteomes" id="UP001358586"/>
    </source>
</evidence>
<accession>A0ABR0QWN2</accession>
<dbReference type="PANTHER" id="PTHR31286">
    <property type="entry name" value="GLYCINE-RICH CELL WALL STRUCTURAL PROTEIN 1.8-LIKE"/>
    <property type="match status" value="1"/>
</dbReference>
<sequence>MVLTWIRLSNLPSNLYKRKIIEAIGGLIGKVVKLDLQTENQTRGRFARLAGYINLDRPLISQIYVDRVTQRVEYEALPIVCFVCGKYGHVKDLCTSAMANQKFANLANSANNSPE</sequence>
<dbReference type="Proteomes" id="UP001358586">
    <property type="component" value="Chromosome 2"/>
</dbReference>
<evidence type="ECO:0000313" key="3">
    <source>
        <dbReference type="EMBL" id="KAK5843396.1"/>
    </source>
</evidence>
<keyword evidence="1" id="KW-0479">Metal-binding</keyword>
<gene>
    <name evidence="3" type="ORF">PVK06_005852</name>
</gene>
<name>A0ABR0QWN2_GOSAR</name>
<protein>
    <recommendedName>
        <fullName evidence="2">CCHC-type domain-containing protein</fullName>
    </recommendedName>
</protein>
<comment type="caution">
    <text evidence="3">The sequence shown here is derived from an EMBL/GenBank/DDBJ whole genome shotgun (WGS) entry which is preliminary data.</text>
</comment>
<dbReference type="PANTHER" id="PTHR31286:SF173">
    <property type="entry name" value="DUF4283 DOMAIN-CONTAINING PROTEIN"/>
    <property type="match status" value="1"/>
</dbReference>
<evidence type="ECO:0000256" key="1">
    <source>
        <dbReference type="PROSITE-ProRule" id="PRU00047"/>
    </source>
</evidence>
<evidence type="ECO:0000259" key="2">
    <source>
        <dbReference type="PROSITE" id="PS50158"/>
    </source>
</evidence>
<keyword evidence="1" id="KW-0863">Zinc-finger</keyword>
<organism evidence="3 4">
    <name type="scientific">Gossypium arboreum</name>
    <name type="common">Tree cotton</name>
    <name type="synonym">Gossypium nanking</name>
    <dbReference type="NCBI Taxonomy" id="29729"/>
    <lineage>
        <taxon>Eukaryota</taxon>
        <taxon>Viridiplantae</taxon>
        <taxon>Streptophyta</taxon>
        <taxon>Embryophyta</taxon>
        <taxon>Tracheophyta</taxon>
        <taxon>Spermatophyta</taxon>
        <taxon>Magnoliopsida</taxon>
        <taxon>eudicotyledons</taxon>
        <taxon>Gunneridae</taxon>
        <taxon>Pentapetalae</taxon>
        <taxon>rosids</taxon>
        <taxon>malvids</taxon>
        <taxon>Malvales</taxon>
        <taxon>Malvaceae</taxon>
        <taxon>Malvoideae</taxon>
        <taxon>Gossypium</taxon>
    </lineage>
</organism>
<dbReference type="PROSITE" id="PS50158">
    <property type="entry name" value="ZF_CCHC"/>
    <property type="match status" value="1"/>
</dbReference>
<proteinExistence type="predicted"/>